<dbReference type="CDD" id="cd03801">
    <property type="entry name" value="GT4_PimA-like"/>
    <property type="match status" value="1"/>
</dbReference>
<proteinExistence type="predicted"/>
<feature type="domain" description="COR" evidence="3">
    <location>
        <begin position="193"/>
        <end position="324"/>
    </location>
</feature>
<dbReference type="FunFam" id="1.10.10.10:FF:000983">
    <property type="entry name" value="Uncharacterized protein"/>
    <property type="match status" value="1"/>
</dbReference>
<accession>A0A6P4ZG23</accession>
<dbReference type="InterPro" id="IPR032171">
    <property type="entry name" value="COR-A"/>
</dbReference>
<gene>
    <name evidence="5" type="primary">LOC109473179</name>
</gene>
<keyword evidence="4" id="KW-1185">Reference proteome</keyword>
<dbReference type="Gene3D" id="3.40.50.300">
    <property type="entry name" value="P-loop containing nucleotide triphosphate hydrolases"/>
    <property type="match status" value="1"/>
</dbReference>
<dbReference type="GeneID" id="109473179"/>
<dbReference type="InterPro" id="IPR027417">
    <property type="entry name" value="P-loop_NTPase"/>
</dbReference>
<dbReference type="SUPFAM" id="SSF53756">
    <property type="entry name" value="UDP-Glycosyltransferase/glycogen phosphorylase"/>
    <property type="match status" value="1"/>
</dbReference>
<dbReference type="RefSeq" id="XP_019628621.1">
    <property type="nucleotide sequence ID" value="XM_019773062.1"/>
</dbReference>
<dbReference type="KEGG" id="bbel:109473179"/>
<dbReference type="Gene3D" id="3.40.50.2000">
    <property type="entry name" value="Glycogen Phosphorylase B"/>
    <property type="match status" value="1"/>
</dbReference>
<reference evidence="5" key="1">
    <citation type="submission" date="2025-08" db="UniProtKB">
        <authorList>
            <consortium name="RefSeq"/>
        </authorList>
    </citation>
    <scope>IDENTIFICATION</scope>
    <source>
        <tissue evidence="5">Gonad</tissue>
    </source>
</reference>
<dbReference type="Pfam" id="PF16095">
    <property type="entry name" value="COR-A"/>
    <property type="match status" value="1"/>
</dbReference>
<evidence type="ECO:0000259" key="3">
    <source>
        <dbReference type="Pfam" id="PF16095"/>
    </source>
</evidence>
<evidence type="ECO:0000313" key="4">
    <source>
        <dbReference type="Proteomes" id="UP000515135"/>
    </source>
</evidence>
<dbReference type="OrthoDB" id="5962960at2759"/>
<dbReference type="InterPro" id="IPR036388">
    <property type="entry name" value="WH-like_DNA-bd_sf"/>
</dbReference>
<dbReference type="Gene3D" id="1.10.10.10">
    <property type="entry name" value="Winged helix-like DNA-binding domain superfamily/Winged helix DNA-binding domain"/>
    <property type="match status" value="1"/>
</dbReference>
<dbReference type="PANTHER" id="PTHR10454:SF248">
    <property type="entry name" value="CASPASE-8-LIKE"/>
    <property type="match status" value="1"/>
</dbReference>
<name>A0A6P4ZG23_BRABE</name>
<dbReference type="Gene3D" id="3.30.70.1390">
    <property type="entry name" value="ROC domain from the Parkinson's disease-associated leucine-rich repeat kinase 2"/>
    <property type="match status" value="1"/>
</dbReference>
<dbReference type="GO" id="GO:0043525">
    <property type="term" value="P:positive regulation of neuron apoptotic process"/>
    <property type="evidence" value="ECO:0007669"/>
    <property type="project" value="TreeGrafter"/>
</dbReference>
<dbReference type="PANTHER" id="PTHR10454">
    <property type="entry name" value="CASPASE"/>
    <property type="match status" value="1"/>
</dbReference>
<dbReference type="Pfam" id="PF20706">
    <property type="entry name" value="GT4-conflict"/>
    <property type="match status" value="1"/>
</dbReference>
<dbReference type="GO" id="GO:0006915">
    <property type="term" value="P:apoptotic process"/>
    <property type="evidence" value="ECO:0007669"/>
    <property type="project" value="TreeGrafter"/>
</dbReference>
<feature type="compositionally biased region" description="Polar residues" evidence="2">
    <location>
        <begin position="97"/>
        <end position="106"/>
    </location>
</feature>
<dbReference type="InterPro" id="IPR002398">
    <property type="entry name" value="Pept_C14"/>
</dbReference>
<dbReference type="Proteomes" id="UP000515135">
    <property type="component" value="Unplaced"/>
</dbReference>
<feature type="region of interest" description="Disordered" evidence="2">
    <location>
        <begin position="89"/>
        <end position="119"/>
    </location>
</feature>
<sequence length="1239" mass="141294">MLNAGITKEELGTAENPRLSFWDFGGQATYYGTHHCFITHRGVYILVMSLLQKLSDPVPDLDYKASVDNLRTGGDYLDHWLNTVRSHTLQHEEGKQNAEQGGPQSSSHDRTPRGTGRPPVIIVLTHKDKVSPEDIEKYKEEIWSHIEDKKAGKLVVPKIFAVDNTTEDSAVDEIRDYIRQVVRGLPHMGEKIPIPWLHLNSKLKIKRKEGPFCKFREVAKLARDPDINITDEHTLALVLTFLHDRGDVIFFDEPSLRDDVTLQPQVLIDVFKTIITVPQYQQNRKTDPKMGKMWKKLEKEGVLSDEFLTRIWEEKDRELEKPFLMYPDVLKMFESWLEQEGVLSNNLLTRIWEKRSHQLQKPFLLQHKSFLKALMEKFYLICNATSVGDANDEAQQEEIYFVPALLSCERDNAWLYPDNMYICPESLYFEFSDQFLPSGMFSRLQALCVSRFGLQESCVFAGCARFPTDDKEQTFVITKVHHYLKVELLSSSNIFTEGLRVRKFLSSALFEIKEKWIPCIQYELCCSTQQEDRGEPAFRVLPTEYRPLKQLWGIPSVFRAVWMPDGYQRDRTVNLGGDGPGNLQPTGDRYPYTIAEMRKIGPVLDALEMAGGLTLEQCDHIRKQPTPIQRVKDMMEQGEVNPSQLGAAVEMCCPEFVNVFPTEKRGKVLTILHTNDCTEFAQSLQTAAGKSELPCHTEVITTTDTVTKKTVELLFNTKNRMVALVISPQTHRHWSKLAYKFPVQNEKLLLPILLYPQCDPYTPHPHGPRDKMLKTLKQRSPVLYNLACEEIQMKEGEVSDVKLQRIIQQVMTDDTKGCKVPIVLLINDEYGTSKGGVSTVNCQASQTLQGKAVVYATVLQLNVPEQDQEAANRDDVTLIGPDPRGREGEPTLDWLTYSHRYHFQNLPKNVTCIIGHANITDTAARNIKDDRYPQADLVTFTHVIPEDTAYFKGGQRAMEAWEIEKKMLKHVDNAKAAFSVGERIYKHFIPKYEGGKKPREHHLFFPRPSKLFEEVKIQPKSGKGALVVLCIGRVKNVENLKGYNLVARAIGIVRKYLKDLQWITRGISKDDWKESLKILVANLNSPDLNPTLYPYGTQEDIRDDMMMAHLVLMPSRSEPFGLVGLEAIAAGIPVLISDKSGLADMIQKLVDEEKLPRGLLNRIVETSVRDSDMDKTAGKWADKIRETLRDTKKAFTQAKEFKDALKKSKYWEDSEREFLRACGITDDMPSGGISPSSDE</sequence>
<dbReference type="GO" id="GO:0006508">
    <property type="term" value="P:proteolysis"/>
    <property type="evidence" value="ECO:0007669"/>
    <property type="project" value="InterPro"/>
</dbReference>
<protein>
    <submittedName>
        <fullName evidence="5">Uncharacterized protein LOC109473179</fullName>
    </submittedName>
</protein>
<evidence type="ECO:0000256" key="2">
    <source>
        <dbReference type="SAM" id="MobiDB-lite"/>
    </source>
</evidence>
<dbReference type="GO" id="GO:0004197">
    <property type="term" value="F:cysteine-type endopeptidase activity"/>
    <property type="evidence" value="ECO:0007669"/>
    <property type="project" value="InterPro"/>
</dbReference>
<dbReference type="AlphaFoldDB" id="A0A6P4ZG23"/>
<keyword evidence="1" id="KW-0677">Repeat</keyword>
<evidence type="ECO:0000313" key="5">
    <source>
        <dbReference type="RefSeq" id="XP_019628621.1"/>
    </source>
</evidence>
<evidence type="ECO:0000256" key="1">
    <source>
        <dbReference type="ARBA" id="ARBA00022737"/>
    </source>
</evidence>
<dbReference type="GO" id="GO:0005737">
    <property type="term" value="C:cytoplasm"/>
    <property type="evidence" value="ECO:0007669"/>
    <property type="project" value="TreeGrafter"/>
</dbReference>
<organism evidence="4 5">
    <name type="scientific">Branchiostoma belcheri</name>
    <name type="common">Amphioxus</name>
    <dbReference type="NCBI Taxonomy" id="7741"/>
    <lineage>
        <taxon>Eukaryota</taxon>
        <taxon>Metazoa</taxon>
        <taxon>Chordata</taxon>
        <taxon>Cephalochordata</taxon>
        <taxon>Leptocardii</taxon>
        <taxon>Amphioxiformes</taxon>
        <taxon>Branchiostomatidae</taxon>
        <taxon>Branchiostoma</taxon>
    </lineage>
</organism>